<dbReference type="Gene3D" id="3.40.50.12580">
    <property type="match status" value="1"/>
</dbReference>
<organism evidence="8 9">
    <name type="scientific">Mumia flava</name>
    <dbReference type="NCBI Taxonomy" id="1348852"/>
    <lineage>
        <taxon>Bacteria</taxon>
        <taxon>Bacillati</taxon>
        <taxon>Actinomycetota</taxon>
        <taxon>Actinomycetes</taxon>
        <taxon>Propionibacteriales</taxon>
        <taxon>Nocardioidaceae</taxon>
        <taxon>Mumia</taxon>
    </lineage>
</organism>
<keyword evidence="4 8" id="KW-0808">Transferase</keyword>
<dbReference type="InterPro" id="IPR043148">
    <property type="entry name" value="TagF_C"/>
</dbReference>
<evidence type="ECO:0000259" key="7">
    <source>
        <dbReference type="Pfam" id="PF00535"/>
    </source>
</evidence>
<dbReference type="InterPro" id="IPR029044">
    <property type="entry name" value="Nucleotide-diphossugar_trans"/>
</dbReference>
<dbReference type="PANTHER" id="PTHR37316">
    <property type="entry name" value="TEICHOIC ACID GLYCEROL-PHOSPHATE PRIMASE"/>
    <property type="match status" value="1"/>
</dbReference>
<dbReference type="PANTHER" id="PTHR37316:SF3">
    <property type="entry name" value="TEICHOIC ACID GLYCEROL-PHOSPHATE TRANSFERASE"/>
    <property type="match status" value="1"/>
</dbReference>
<evidence type="ECO:0000313" key="8">
    <source>
        <dbReference type="EMBL" id="PJJ58144.1"/>
    </source>
</evidence>
<comment type="caution">
    <text evidence="8">The sequence shown here is derived from an EMBL/GenBank/DDBJ whole genome shotgun (WGS) entry which is preliminary data.</text>
</comment>
<gene>
    <name evidence="8" type="ORF">CLV56_2389</name>
</gene>
<evidence type="ECO:0000256" key="1">
    <source>
        <dbReference type="ARBA" id="ARBA00004202"/>
    </source>
</evidence>
<dbReference type="AlphaFoldDB" id="A0A0B2BQN5"/>
<dbReference type="InterPro" id="IPR007554">
    <property type="entry name" value="Glycerophosphate_synth"/>
</dbReference>
<dbReference type="SUPFAM" id="SSF53448">
    <property type="entry name" value="Nucleotide-diphospho-sugar transferases"/>
    <property type="match status" value="1"/>
</dbReference>
<evidence type="ECO:0000256" key="4">
    <source>
        <dbReference type="ARBA" id="ARBA00022679"/>
    </source>
</evidence>
<comment type="similarity">
    <text evidence="2">Belongs to the CDP-glycerol glycerophosphotransferase family.</text>
</comment>
<evidence type="ECO:0000256" key="3">
    <source>
        <dbReference type="ARBA" id="ARBA00022475"/>
    </source>
</evidence>
<keyword evidence="6" id="KW-0472">Membrane</keyword>
<dbReference type="GO" id="GO:0005886">
    <property type="term" value="C:plasma membrane"/>
    <property type="evidence" value="ECO:0007669"/>
    <property type="project" value="UniProtKB-SubCell"/>
</dbReference>
<dbReference type="CDD" id="cd00761">
    <property type="entry name" value="Glyco_tranf_GTA_type"/>
    <property type="match status" value="1"/>
</dbReference>
<dbReference type="RefSeq" id="WP_039339875.1">
    <property type="nucleotide sequence ID" value="NZ_PGEZ01000001.1"/>
</dbReference>
<dbReference type="Proteomes" id="UP000230842">
    <property type="component" value="Unassembled WGS sequence"/>
</dbReference>
<feature type="domain" description="Glycosyltransferase 2-like" evidence="7">
    <location>
        <begin position="36"/>
        <end position="196"/>
    </location>
</feature>
<reference evidence="8 9" key="1">
    <citation type="submission" date="2017-11" db="EMBL/GenBank/DDBJ databases">
        <title>Genomic Encyclopedia of Archaeal and Bacterial Type Strains, Phase II (KMG-II): From Individual Species to Whole Genera.</title>
        <authorList>
            <person name="Goeker M."/>
        </authorList>
    </citation>
    <scope>NUCLEOTIDE SEQUENCE [LARGE SCALE GENOMIC DNA]</scope>
    <source>
        <strain evidence="8 9">DSM 27763</strain>
    </source>
</reference>
<keyword evidence="5" id="KW-0777">Teichoic acid biosynthesis</keyword>
<dbReference type="EMBL" id="PGEZ01000001">
    <property type="protein sequence ID" value="PJJ58144.1"/>
    <property type="molecule type" value="Genomic_DNA"/>
</dbReference>
<dbReference type="SUPFAM" id="SSF53756">
    <property type="entry name" value="UDP-Glycosyltransferase/glycogen phosphorylase"/>
    <property type="match status" value="1"/>
</dbReference>
<comment type="subcellular location">
    <subcellularLocation>
        <location evidence="1">Cell membrane</location>
        <topology evidence="1">Peripheral membrane protein</topology>
    </subcellularLocation>
</comment>
<evidence type="ECO:0000256" key="2">
    <source>
        <dbReference type="ARBA" id="ARBA00010488"/>
    </source>
</evidence>
<name>A0A0B2BQN5_9ACTN</name>
<proteinExistence type="inferred from homology"/>
<evidence type="ECO:0000313" key="9">
    <source>
        <dbReference type="Proteomes" id="UP000230842"/>
    </source>
</evidence>
<accession>A0A0B2BQN5</accession>
<sequence length="1177" mass="130021">MARNTAVTRAARQVWQRVPAPLRARLRPHVRTPVLSVIIPVYNVEDYLAECLDSVLSQSLENLEVIVVDDGSTDDSPAVIERYAHADHRVHAYRQENAGQGAARNLGVEHARGEFITFLDADDIIPPGSYAAMVRGLQASGSDFSLGNVQRIQNGRRSKAPWNLAIHDRDRIGITIDDYPDILQDVIACNRMLRRDFWVEQVGGFRGGIAYEDHVPMVQAFTRATRFDILKRVTYLWRIRENQTSTGQQKHMLQNLKDRVEVKAEAQEVLGREASAEVFAAWLGRVLAMDLTPFIRHALAADDEYRAVLEAAFARHVALASPEAWAHVPVYQKLRAWHASRGLWDQVADIDHYRNRAGIPFPTRVEDGRLVAELPILDELDPQMPRTLLELSELETRASARLIGATWPDDHTVALRGWAYVEGLDVASTPTTELWWERVGGDERVDVTGLEHVVEHRASLTTPHPHAEYSRSGFAADVDVAELVRSGHGTWSLRVRVVVDGIERTGGFVESVPGSSATPTNLESRWVGDTLVTPRWDPSLGFVVAVQPRAALLVADRLSVTPAGELTGRLTVPDGTTPRVVRARRTGIAGTVRAHTGHVDADGAVPFTLDLADAEPGSWRLEVSDGDVKTPAVVAPGTDVRGAFDGTAWRGSPALGVVGSVPAVRVEIENGELSDDHLSLVVSTLGVEGEQLRSAVMRNAQRDVAVESVTDVDEGRYRLDFPSRWADFGGTPMPIPTGFYEFVVPGGAGGDTLMAPSGAFGALCPLELANGDLRARLTASRDDVVRVAVNAPLRDTERARVHQTRLRAAYETADAEPEDAVLLQCYRGEFATDSQIALHHGLRRSRPDLTIYWGTADTSSELPDGAVRLLIGSTEWYEKLASARYLCNNIDFDGFFRKRPYQRYLQTFHGYPFKSMGRSFWAGKGWTEERIAREIARRNADWDAILVPAPFCADLYRAEYDYDGEILVSGYPRADALVSPEAGRIRADVRSRLGISDAQRAVLYAPTYRDHLTTRTYAAKRFDELDLDALASGLGDDAVILLRGHNNNQRELDRVRGKARVIDVTDYPEINDLTLAADVAVLDYSSLRFDWALTGKPMVFFVPDLDDYFGARPPLFDFAPTAPGPLVASTEAVVDALNDLDGVRATYADAIATFNKTYNALHDGRATDRVIEAFFSE</sequence>
<dbReference type="Gene3D" id="3.40.50.11820">
    <property type="match status" value="1"/>
</dbReference>
<dbReference type="GO" id="GO:0019350">
    <property type="term" value="P:teichoic acid biosynthetic process"/>
    <property type="evidence" value="ECO:0007669"/>
    <property type="project" value="UniProtKB-KW"/>
</dbReference>
<dbReference type="GO" id="GO:0047355">
    <property type="term" value="F:CDP-glycerol glycerophosphotransferase activity"/>
    <property type="evidence" value="ECO:0007669"/>
    <property type="project" value="InterPro"/>
</dbReference>
<dbReference type="OrthoDB" id="8549922at2"/>
<dbReference type="InterPro" id="IPR001173">
    <property type="entry name" value="Glyco_trans_2-like"/>
</dbReference>
<dbReference type="InterPro" id="IPR051612">
    <property type="entry name" value="Teichoic_Acid_Biosynth"/>
</dbReference>
<evidence type="ECO:0000256" key="5">
    <source>
        <dbReference type="ARBA" id="ARBA00022944"/>
    </source>
</evidence>
<keyword evidence="9" id="KW-1185">Reference proteome</keyword>
<dbReference type="Gene3D" id="3.90.550.10">
    <property type="entry name" value="Spore Coat Polysaccharide Biosynthesis Protein SpsA, Chain A"/>
    <property type="match status" value="1"/>
</dbReference>
<keyword evidence="3" id="KW-1003">Cell membrane</keyword>
<dbReference type="Pfam" id="PF04464">
    <property type="entry name" value="Glyphos_transf"/>
    <property type="match status" value="1"/>
</dbReference>
<dbReference type="Pfam" id="PF00535">
    <property type="entry name" value="Glycos_transf_2"/>
    <property type="match status" value="1"/>
</dbReference>
<protein>
    <submittedName>
        <fullName evidence="8">CDP-glycerol glycerophosphotransferase</fullName>
    </submittedName>
</protein>
<dbReference type="InterPro" id="IPR043149">
    <property type="entry name" value="TagF_N"/>
</dbReference>
<evidence type="ECO:0000256" key="6">
    <source>
        <dbReference type="ARBA" id="ARBA00023136"/>
    </source>
</evidence>